<keyword evidence="3" id="KW-1185">Reference proteome</keyword>
<dbReference type="OrthoDB" id="9789585at2"/>
<proteinExistence type="predicted"/>
<dbReference type="SUPFAM" id="SSF52821">
    <property type="entry name" value="Rhodanese/Cell cycle control phosphatase"/>
    <property type="match status" value="4"/>
</dbReference>
<dbReference type="AlphaFoldDB" id="A0A853FG61"/>
<feature type="domain" description="Rhodanese" evidence="1">
    <location>
        <begin position="393"/>
        <end position="480"/>
    </location>
</feature>
<dbReference type="PROSITE" id="PS50206">
    <property type="entry name" value="RHODANESE_3"/>
    <property type="match status" value="4"/>
</dbReference>
<dbReference type="RefSeq" id="WP_129969387.1">
    <property type="nucleotide sequence ID" value="NZ_JACCEW010000003.1"/>
</dbReference>
<name>A0A853FG61_9BURK</name>
<gene>
    <name evidence="2" type="ORF">H0A68_11355</name>
</gene>
<sequence length="533" mass="58868">MMDSTSRYIDAHELKTWIHDDAELALLDVREHGQFGEDHLFFAVPLPYSELELQIGRLVPRQETRMVIYGDANTEPAVQASLRILRRLGYRCARMLKGGIQAWKDAGYATFAGVNLPSKTFGELAEHAYDTPRISANNLHTLLKDGKSNIVVLDGRPISEYRKMNIPGAICCPNGELALRIDALAPDPDTKIVINCAGRTRSIIGAQTLINLGIPNEVYALENGTQGWYLADLPLEHQSDRVYPETVNAGSLNAQRERAERLMARFGVATVSAGDVKAWLRDPARNVFLCDVRTEEEHEQGDLPALVQHTPGGQLIQATDQYIGVRKARIVLCDTDGVRAPVVASWLKQLGWDVSILRELQCLKDLPDPPRYAPALDRAREVKPGALASFMSLHPDAIVLDSRPSGQFRQESLRGATWVLRPTLIGQLSACQGRPVLLLGNNAGKLALLAADLEEAGHGDVHVCVVGGTDLRDSGLPLQANSDMPDGACIDYLFFVHDRHDGNKEAARRYLEWETNLVSQIDEQERGTFLIDV</sequence>
<feature type="domain" description="Rhodanese" evidence="1">
    <location>
        <begin position="330"/>
        <end position="360"/>
    </location>
</feature>
<dbReference type="SMART" id="SM00450">
    <property type="entry name" value="RHOD"/>
    <property type="match status" value="4"/>
</dbReference>
<comment type="caution">
    <text evidence="2">The sequence shown here is derived from an EMBL/GenBank/DDBJ whole genome shotgun (WGS) entry which is preliminary data.</text>
</comment>
<evidence type="ECO:0000259" key="1">
    <source>
        <dbReference type="PROSITE" id="PS50206"/>
    </source>
</evidence>
<dbReference type="PANTHER" id="PTHR44086:SF10">
    <property type="entry name" value="THIOSULFATE SULFURTRANSFERASE_RHODANESE-LIKE DOMAIN-CONTAINING PROTEIN 3"/>
    <property type="match status" value="1"/>
</dbReference>
<reference evidence="2 3" key="1">
    <citation type="submission" date="2020-07" db="EMBL/GenBank/DDBJ databases">
        <title>Taxonomic revisions and descriptions of new bacterial species based on genomic comparisons in the high-G+C-content subgroup of the family Alcaligenaceae.</title>
        <authorList>
            <person name="Szabo A."/>
            <person name="Felfoldi T."/>
        </authorList>
    </citation>
    <scope>NUCLEOTIDE SEQUENCE [LARGE SCALE GENOMIC DNA]</scope>
    <source>
        <strain evidence="2 3">DSM 25264</strain>
    </source>
</reference>
<feature type="domain" description="Rhodanese" evidence="1">
    <location>
        <begin position="146"/>
        <end position="237"/>
    </location>
</feature>
<dbReference type="GO" id="GO:0004792">
    <property type="term" value="F:thiosulfate-cyanide sulfurtransferase activity"/>
    <property type="evidence" value="ECO:0007669"/>
    <property type="project" value="TreeGrafter"/>
</dbReference>
<accession>A0A853FG61</accession>
<dbReference type="InterPro" id="IPR001763">
    <property type="entry name" value="Rhodanese-like_dom"/>
</dbReference>
<keyword evidence="2" id="KW-0808">Transferase</keyword>
<dbReference type="Gene3D" id="3.40.250.10">
    <property type="entry name" value="Rhodanese-like domain"/>
    <property type="match status" value="4"/>
</dbReference>
<organism evidence="2 3">
    <name type="scientific">Allopusillimonas soli</name>
    <dbReference type="NCBI Taxonomy" id="659016"/>
    <lineage>
        <taxon>Bacteria</taxon>
        <taxon>Pseudomonadati</taxon>
        <taxon>Pseudomonadota</taxon>
        <taxon>Betaproteobacteria</taxon>
        <taxon>Burkholderiales</taxon>
        <taxon>Alcaligenaceae</taxon>
        <taxon>Allopusillimonas</taxon>
    </lineage>
</organism>
<evidence type="ECO:0000313" key="2">
    <source>
        <dbReference type="EMBL" id="NYT37471.1"/>
    </source>
</evidence>
<evidence type="ECO:0000313" key="3">
    <source>
        <dbReference type="Proteomes" id="UP000580517"/>
    </source>
</evidence>
<dbReference type="PANTHER" id="PTHR44086">
    <property type="entry name" value="THIOSULFATE SULFURTRANSFERASE RDL2, MITOCHONDRIAL-RELATED"/>
    <property type="match status" value="1"/>
</dbReference>
<dbReference type="Proteomes" id="UP000580517">
    <property type="component" value="Unassembled WGS sequence"/>
</dbReference>
<dbReference type="InterPro" id="IPR036873">
    <property type="entry name" value="Rhodanese-like_dom_sf"/>
</dbReference>
<dbReference type="EMBL" id="JACCEW010000003">
    <property type="protein sequence ID" value="NYT37471.1"/>
    <property type="molecule type" value="Genomic_DNA"/>
</dbReference>
<feature type="domain" description="Rhodanese" evidence="1">
    <location>
        <begin position="20"/>
        <end position="112"/>
    </location>
</feature>
<dbReference type="Pfam" id="PF00581">
    <property type="entry name" value="Rhodanese"/>
    <property type="match status" value="2"/>
</dbReference>
<protein>
    <submittedName>
        <fullName evidence="2">Sulfurtransferase</fullName>
    </submittedName>
</protein>